<dbReference type="InterPro" id="IPR046359">
    <property type="entry name" value="Aftin-like"/>
</dbReference>
<feature type="region of interest" description="Disordered" evidence="1">
    <location>
        <begin position="339"/>
        <end position="391"/>
    </location>
</feature>
<evidence type="ECO:0000313" key="4">
    <source>
        <dbReference type="Proteomes" id="UP000694392"/>
    </source>
</evidence>
<feature type="compositionally biased region" description="Polar residues" evidence="1">
    <location>
        <begin position="209"/>
        <end position="218"/>
    </location>
</feature>
<feature type="compositionally biased region" description="Polar residues" evidence="1">
    <location>
        <begin position="606"/>
        <end position="615"/>
    </location>
</feature>
<feature type="region of interest" description="Disordered" evidence="1">
    <location>
        <begin position="1"/>
        <end position="32"/>
    </location>
</feature>
<feature type="compositionally biased region" description="Basic and acidic residues" evidence="1">
    <location>
        <begin position="341"/>
        <end position="358"/>
    </location>
</feature>
<dbReference type="GO" id="GO:0030121">
    <property type="term" value="C:AP-1 adaptor complex"/>
    <property type="evidence" value="ECO:0007669"/>
    <property type="project" value="Ensembl"/>
</dbReference>
<dbReference type="GO" id="GO:0005654">
    <property type="term" value="C:nucleoplasm"/>
    <property type="evidence" value="ECO:0007669"/>
    <property type="project" value="Ensembl"/>
</dbReference>
<evidence type="ECO:0000313" key="3">
    <source>
        <dbReference type="Ensembl" id="ENSSPUP00000016624.1"/>
    </source>
</evidence>
<dbReference type="PANTHER" id="PTHR16156">
    <property type="entry name" value="AFTIPHILIN A-RELATED"/>
    <property type="match status" value="1"/>
</dbReference>
<dbReference type="GeneTree" id="ENSGT00940000154186"/>
<name>A0A8D0H9T2_SPHPU</name>
<dbReference type="Pfam" id="PF15045">
    <property type="entry name" value="Clathrin_bdg"/>
    <property type="match status" value="1"/>
</dbReference>
<reference evidence="3" key="1">
    <citation type="submission" date="2025-08" db="UniProtKB">
        <authorList>
            <consortium name="Ensembl"/>
        </authorList>
    </citation>
    <scope>IDENTIFICATION</scope>
</reference>
<feature type="compositionally biased region" description="Basic and acidic residues" evidence="1">
    <location>
        <begin position="132"/>
        <end position="151"/>
    </location>
</feature>
<feature type="region of interest" description="Disordered" evidence="1">
    <location>
        <begin position="179"/>
        <end position="218"/>
    </location>
</feature>
<accession>A0A8D0H9T2</accession>
<evidence type="ECO:0000256" key="1">
    <source>
        <dbReference type="SAM" id="MobiDB-lite"/>
    </source>
</evidence>
<dbReference type="InterPro" id="IPR029205">
    <property type="entry name" value="Clathrin-bd"/>
</dbReference>
<dbReference type="Ensembl" id="ENSSPUT00000017708.1">
    <property type="protein sequence ID" value="ENSSPUP00000016624.1"/>
    <property type="gene ID" value="ENSSPUG00000012864.1"/>
</dbReference>
<protein>
    <submittedName>
        <fullName evidence="3">Aftiphilin</fullName>
    </submittedName>
</protein>
<reference evidence="3" key="2">
    <citation type="submission" date="2025-09" db="UniProtKB">
        <authorList>
            <consortium name="Ensembl"/>
        </authorList>
    </citation>
    <scope>IDENTIFICATION</scope>
</reference>
<dbReference type="GO" id="GO:0030276">
    <property type="term" value="F:clathrin binding"/>
    <property type="evidence" value="ECO:0007669"/>
    <property type="project" value="Ensembl"/>
</dbReference>
<proteinExistence type="predicted"/>
<feature type="compositionally biased region" description="Polar residues" evidence="1">
    <location>
        <begin position="359"/>
        <end position="377"/>
    </location>
</feature>
<sequence>MEPDIIRMYSSSPPPLDNGADEEEEDEFGEFGGFSGVGTSAVGFADFDAPEYSNSKEEFLSVNHFMPVHNYSDSVDSLATFTTVKNGKDKDCITHLPSSTNKLSDISATSTSKEKCQSRTSGSSFDGVCPEELMKTGKAESISSKDIRTDTKVTSQDQQIDSCNGERLSCSEILTNGFAAPETANPQGTENLDSIGDSKDLETTRTHSTELSLDSTPSSADDFADFTTFSSKEAIQVEETGPKICKNSSERDLTVQENNIINRVGKESYMKEVSSDTSCEYEGETCVEDEQVCISKISVAGNEDLGSCKQDSMALECNDIISSTLQTVVSSIGTIENTESIGRRKQSDTGNGKERDFSRISNYSKTENVEVQSSSHFTAEESYLSDSGDSKNGVSSAEFVSCSDANEDAFGDFGTVSNVSPVFICGTPVSINDATTSEESLEPFAQFSEPSDEFGDFRDTNVTVHHQLAKVDQPELNQTPNTVVEENETTSRPYDAETQPVVELENGEGSEFGEFDSVPKPQDKTSAFQDSDDFADFSSASCNQAAEWNAFEDEQKENCSWVAFGDEQATESHHRKEAWQSHRTDATSCIDGPVTQKTDSVAFPSSHGTASRKSEESAFSTQTMLLSRLERIFEACFPSIPVLEIEEEVISLNLMLEVGNRETRAGDVVANSRELLAVWTQLQDIHDAYGLRYQWGGSHSNKKLLCSLGIDTRNILFTGNKKQPVIVPMYAAGLGMLEPTKEPLKPISAAEKIASIGQTPPVSPEMNTYTSDQFQESLPPVQFDWSSSGLTNPLDASGGSTLLNLDFFGPVDDSSSSSSTSIPGVDPELYELTTSKLETCNANSKVTDAFARLMSTVEKASTSTRKPKKEEHLSEEAAKVISSLPDLSFMHAKVLMFPATLTPSTSCQEKVD</sequence>
<feature type="region of interest" description="Disordered" evidence="1">
    <location>
        <begin position="103"/>
        <end position="160"/>
    </location>
</feature>
<gene>
    <name evidence="3" type="primary">AFTPH</name>
</gene>
<dbReference type="AlphaFoldDB" id="A0A8D0H9T2"/>
<evidence type="ECO:0000259" key="2">
    <source>
        <dbReference type="Pfam" id="PF15045"/>
    </source>
</evidence>
<feature type="compositionally biased region" description="Acidic residues" evidence="1">
    <location>
        <begin position="19"/>
        <end position="29"/>
    </location>
</feature>
<organism evidence="3 4">
    <name type="scientific">Sphenodon punctatus</name>
    <name type="common">Tuatara</name>
    <name type="synonym">Hatteria punctata</name>
    <dbReference type="NCBI Taxonomy" id="8508"/>
    <lineage>
        <taxon>Eukaryota</taxon>
        <taxon>Metazoa</taxon>
        <taxon>Chordata</taxon>
        <taxon>Craniata</taxon>
        <taxon>Vertebrata</taxon>
        <taxon>Euteleostomi</taxon>
        <taxon>Lepidosauria</taxon>
        <taxon>Sphenodontia</taxon>
        <taxon>Sphenodontidae</taxon>
        <taxon>Sphenodon</taxon>
    </lineage>
</organism>
<feature type="region of interest" description="Disordered" evidence="1">
    <location>
        <begin position="587"/>
        <end position="615"/>
    </location>
</feature>
<dbReference type="GO" id="GO:0005829">
    <property type="term" value="C:cytosol"/>
    <property type="evidence" value="ECO:0007669"/>
    <property type="project" value="Ensembl"/>
</dbReference>
<feature type="domain" description="Aftiphilin clathrin-binding box" evidence="2">
    <location>
        <begin position="677"/>
        <end position="745"/>
    </location>
</feature>
<feature type="compositionally biased region" description="Basic and acidic residues" evidence="1">
    <location>
        <begin position="196"/>
        <end position="208"/>
    </location>
</feature>
<keyword evidence="4" id="KW-1185">Reference proteome</keyword>
<dbReference type="PANTHER" id="PTHR16156:SF9">
    <property type="entry name" value="AFTIPHILIN"/>
    <property type="match status" value="1"/>
</dbReference>
<dbReference type="GO" id="GO:0032588">
    <property type="term" value="C:trans-Golgi network membrane"/>
    <property type="evidence" value="ECO:0007669"/>
    <property type="project" value="InterPro"/>
</dbReference>
<dbReference type="Proteomes" id="UP000694392">
    <property type="component" value="Unplaced"/>
</dbReference>